<dbReference type="RefSeq" id="WP_074217130.1">
    <property type="nucleotide sequence ID" value="NZ_FSRG01000006.1"/>
</dbReference>
<evidence type="ECO:0000313" key="2">
    <source>
        <dbReference type="Proteomes" id="UP000184694"/>
    </source>
</evidence>
<dbReference type="Proteomes" id="UP000184694">
    <property type="component" value="Unassembled WGS sequence"/>
</dbReference>
<name>A0A1N6I1X4_9BACT</name>
<organism evidence="1 2">
    <name type="scientific">Halodesulfovibrio marinisediminis DSM 17456</name>
    <dbReference type="NCBI Taxonomy" id="1121457"/>
    <lineage>
        <taxon>Bacteria</taxon>
        <taxon>Pseudomonadati</taxon>
        <taxon>Thermodesulfobacteriota</taxon>
        <taxon>Desulfovibrionia</taxon>
        <taxon>Desulfovibrionales</taxon>
        <taxon>Desulfovibrionaceae</taxon>
        <taxon>Halodesulfovibrio</taxon>
    </lineage>
</organism>
<evidence type="ECO:0000313" key="1">
    <source>
        <dbReference type="EMBL" id="SIO26036.1"/>
    </source>
</evidence>
<proteinExistence type="predicted"/>
<dbReference type="EMBL" id="FSRG01000006">
    <property type="protein sequence ID" value="SIO26036.1"/>
    <property type="molecule type" value="Genomic_DNA"/>
</dbReference>
<sequence>MEQYTLIETKPDEPIYGEIFLTFSGEATIDHALDTRLYAQSLLGFHKSFEKINKTLLNLDLSIEIVGESEGSFIAKIKYAGKVGTVVLGLWASSVGLADHYGVDIDSIASAPFVFLKEAIESIKDSKGNNAELERLINTSNLPDNINKKLLNLLHNKDLRIAFDDFTLILETHGIDELGISSNGMQTTITKNERPYFKAQPEDTQEVETIEDTISIVSISKTDTWKFRGTKIAREFSAEIMDKNFLETIRLHPASKIFKMNFSASIIKTSVTKANKRKPDPPTYTISNFHEIPLQESIALLQEQAS</sequence>
<keyword evidence="2" id="KW-1185">Reference proteome</keyword>
<reference evidence="2" key="1">
    <citation type="submission" date="2016-11" db="EMBL/GenBank/DDBJ databases">
        <authorList>
            <person name="Varghese N."/>
            <person name="Submissions S."/>
        </authorList>
    </citation>
    <scope>NUCLEOTIDE SEQUENCE [LARGE SCALE GENOMIC DNA]</scope>
    <source>
        <strain evidence="2">DSM 17456</strain>
    </source>
</reference>
<gene>
    <name evidence="1" type="ORF">SAMN02745161_2351</name>
</gene>
<accession>A0A1N6I1X4</accession>
<protein>
    <submittedName>
        <fullName evidence="1">Uncharacterized protein</fullName>
    </submittedName>
</protein>
<dbReference type="AlphaFoldDB" id="A0A1N6I1X4"/>